<proteinExistence type="predicted"/>
<gene>
    <name evidence="3" type="ORF">AVEN_200302_1</name>
</gene>
<name>A0A4Y2LEI0_ARAVE</name>
<evidence type="ECO:0000313" key="3">
    <source>
        <dbReference type="EMBL" id="GBN12934.1"/>
    </source>
</evidence>
<keyword evidence="2" id="KW-0472">Membrane</keyword>
<keyword evidence="2" id="KW-1133">Transmembrane helix</keyword>
<feature type="transmembrane region" description="Helical" evidence="2">
    <location>
        <begin position="12"/>
        <end position="32"/>
    </location>
</feature>
<comment type="caution">
    <text evidence="3">The sequence shown here is derived from an EMBL/GenBank/DDBJ whole genome shotgun (WGS) entry which is preliminary data.</text>
</comment>
<dbReference type="AlphaFoldDB" id="A0A4Y2LEI0"/>
<dbReference type="Gene3D" id="1.10.287.650">
    <property type="entry name" value="L27 domain"/>
    <property type="match status" value="1"/>
</dbReference>
<evidence type="ECO:0000313" key="4">
    <source>
        <dbReference type="Proteomes" id="UP000499080"/>
    </source>
</evidence>
<feature type="region of interest" description="Disordered" evidence="1">
    <location>
        <begin position="54"/>
        <end position="73"/>
    </location>
</feature>
<sequence length="99" mass="11194">MFDRLFDIERNLRAVALYQPIFLLFFLVVALLQAQDVVAHEVYGEEALRVTPPPAPLYLNGDPDPPGNDDSDMESVTRVRLVQFQKNTDEAMVSPSVLF</sequence>
<keyword evidence="2" id="KW-0812">Transmembrane</keyword>
<reference evidence="3 4" key="1">
    <citation type="journal article" date="2019" name="Sci. Rep.">
        <title>Orb-weaving spider Araneus ventricosus genome elucidates the spidroin gene catalogue.</title>
        <authorList>
            <person name="Kono N."/>
            <person name="Nakamura H."/>
            <person name="Ohtoshi R."/>
            <person name="Moran D.A.P."/>
            <person name="Shinohara A."/>
            <person name="Yoshida Y."/>
            <person name="Fujiwara M."/>
            <person name="Mori M."/>
            <person name="Tomita M."/>
            <person name="Arakawa K."/>
        </authorList>
    </citation>
    <scope>NUCLEOTIDE SEQUENCE [LARGE SCALE GENOMIC DNA]</scope>
</reference>
<protein>
    <submittedName>
        <fullName evidence="3">Uncharacterized protein</fullName>
    </submittedName>
</protein>
<dbReference type="Proteomes" id="UP000499080">
    <property type="component" value="Unassembled WGS sequence"/>
</dbReference>
<dbReference type="EMBL" id="BGPR01005736">
    <property type="protein sequence ID" value="GBN12934.1"/>
    <property type="molecule type" value="Genomic_DNA"/>
</dbReference>
<evidence type="ECO:0000256" key="2">
    <source>
        <dbReference type="SAM" id="Phobius"/>
    </source>
</evidence>
<accession>A0A4Y2LEI0</accession>
<keyword evidence="4" id="KW-1185">Reference proteome</keyword>
<evidence type="ECO:0000256" key="1">
    <source>
        <dbReference type="SAM" id="MobiDB-lite"/>
    </source>
</evidence>
<organism evidence="3 4">
    <name type="scientific">Araneus ventricosus</name>
    <name type="common">Orbweaver spider</name>
    <name type="synonym">Epeira ventricosa</name>
    <dbReference type="NCBI Taxonomy" id="182803"/>
    <lineage>
        <taxon>Eukaryota</taxon>
        <taxon>Metazoa</taxon>
        <taxon>Ecdysozoa</taxon>
        <taxon>Arthropoda</taxon>
        <taxon>Chelicerata</taxon>
        <taxon>Arachnida</taxon>
        <taxon>Araneae</taxon>
        <taxon>Araneomorphae</taxon>
        <taxon>Entelegynae</taxon>
        <taxon>Araneoidea</taxon>
        <taxon>Araneidae</taxon>
        <taxon>Araneus</taxon>
    </lineage>
</organism>